<evidence type="ECO:0000256" key="4">
    <source>
        <dbReference type="ARBA" id="ARBA00022603"/>
    </source>
</evidence>
<evidence type="ECO:0000313" key="13">
    <source>
        <dbReference type="Proteomes" id="UP000011135"/>
    </source>
</evidence>
<dbReference type="SUPFAM" id="SSF53155">
    <property type="entry name" value="Methylated DNA-protein cysteine methyltransferase domain"/>
    <property type="match status" value="1"/>
</dbReference>
<keyword evidence="7" id="KW-0805">Transcription regulation</keyword>
<keyword evidence="8" id="KW-0804">Transcription</keyword>
<dbReference type="SUPFAM" id="SSF46689">
    <property type="entry name" value="Homeodomain-like"/>
    <property type="match status" value="1"/>
</dbReference>
<comment type="caution">
    <text evidence="12">The sequence shown here is derived from an EMBL/GenBank/DDBJ whole genome shotgun (WGS) entry which is preliminary data.</text>
</comment>
<dbReference type="EC" id="2.1.1.63" evidence="3"/>
<keyword evidence="4 12" id="KW-0489">Methyltransferase</keyword>
<evidence type="ECO:0000256" key="6">
    <source>
        <dbReference type="ARBA" id="ARBA00022763"/>
    </source>
</evidence>
<dbReference type="Pfam" id="PF01035">
    <property type="entry name" value="DNA_binding_1"/>
    <property type="match status" value="1"/>
</dbReference>
<comment type="similarity">
    <text evidence="2">Belongs to the MGMT family.</text>
</comment>
<dbReference type="InterPro" id="IPR036631">
    <property type="entry name" value="MGMT_N_sf"/>
</dbReference>
<evidence type="ECO:0000313" key="12">
    <source>
        <dbReference type="EMBL" id="ELR70248.1"/>
    </source>
</evidence>
<dbReference type="Gene3D" id="3.30.160.70">
    <property type="entry name" value="Methylated DNA-protein cysteine methyltransferase domain"/>
    <property type="match status" value="1"/>
</dbReference>
<dbReference type="PROSITE" id="PS01124">
    <property type="entry name" value="HTH_ARAC_FAMILY_2"/>
    <property type="match status" value="1"/>
</dbReference>
<feature type="domain" description="HTH araC/xylS-type" evidence="11">
    <location>
        <begin position="8"/>
        <end position="105"/>
    </location>
</feature>
<dbReference type="InterPro" id="IPR036217">
    <property type="entry name" value="MethylDNA_cys_MeTrfase_DNAb"/>
</dbReference>
<dbReference type="InterPro" id="IPR014048">
    <property type="entry name" value="MethylDNA_cys_MeTrfase_DNA-bd"/>
</dbReference>
<evidence type="ECO:0000256" key="5">
    <source>
        <dbReference type="ARBA" id="ARBA00022679"/>
    </source>
</evidence>
<accession>L8JPZ6</accession>
<evidence type="ECO:0000259" key="11">
    <source>
        <dbReference type="PROSITE" id="PS01124"/>
    </source>
</evidence>
<evidence type="ECO:0000256" key="9">
    <source>
        <dbReference type="ARBA" id="ARBA00023204"/>
    </source>
</evidence>
<dbReference type="NCBIfam" id="TIGR00589">
    <property type="entry name" value="ogt"/>
    <property type="match status" value="1"/>
</dbReference>
<dbReference type="AlphaFoldDB" id="L8JPZ6"/>
<dbReference type="InterPro" id="IPR018060">
    <property type="entry name" value="HTH_AraC"/>
</dbReference>
<dbReference type="FunFam" id="1.10.10.10:FF:000214">
    <property type="entry name" value="Methylated-DNA--protein-cysteine methyltransferase"/>
    <property type="match status" value="1"/>
</dbReference>
<dbReference type="EMBL" id="AMZN01000055">
    <property type="protein sequence ID" value="ELR70248.1"/>
    <property type="molecule type" value="Genomic_DNA"/>
</dbReference>
<sequence length="280" mass="30994">MEDYNRVANAIEYIKDNFKTQPSLDEVADAVHLSPFHFQRMFKEWAGVSPKKFLQFVSLGHAKKLLLDQHSLLDTSFETGLSGSSRLHDLFISIEGMTPGEFKNKGKDLVINYSIATSLFGEVLIASTPKGICHLSFIEARAHALPLLEGEFPSAQFRNTVDELQNNALQVFYTGQNDLKEVKLHLKGTPFQLKVWEALLKIPSGRAATYTNIANTIRHPKAVRAVGSAVGANPVAYLIPCHRVIRSTGVIGDYHWGTTRKTAILGWESCKGSESVVGNQ</sequence>
<dbReference type="STRING" id="1237149.C900_03933"/>
<dbReference type="GO" id="GO:0003908">
    <property type="term" value="F:methylated-DNA-[protein]-cysteine S-methyltransferase activity"/>
    <property type="evidence" value="ECO:0007669"/>
    <property type="project" value="UniProtKB-EC"/>
</dbReference>
<evidence type="ECO:0000256" key="3">
    <source>
        <dbReference type="ARBA" id="ARBA00011918"/>
    </source>
</evidence>
<dbReference type="GO" id="GO:0043565">
    <property type="term" value="F:sequence-specific DNA binding"/>
    <property type="evidence" value="ECO:0007669"/>
    <property type="project" value="InterPro"/>
</dbReference>
<dbReference type="eggNOG" id="COG2207">
    <property type="taxonomic scope" value="Bacteria"/>
</dbReference>
<proteinExistence type="inferred from homology"/>
<dbReference type="PROSITE" id="PS00374">
    <property type="entry name" value="MGMT"/>
    <property type="match status" value="1"/>
</dbReference>
<dbReference type="Proteomes" id="UP000011135">
    <property type="component" value="Unassembled WGS sequence"/>
</dbReference>
<comment type="catalytic activity">
    <reaction evidence="10">
        <text>a 6-O-methyl-2'-deoxyguanosine in DNA + L-cysteinyl-[protein] = S-methyl-L-cysteinyl-[protein] + a 2'-deoxyguanosine in DNA</text>
        <dbReference type="Rhea" id="RHEA:24000"/>
        <dbReference type="Rhea" id="RHEA-COMP:10131"/>
        <dbReference type="Rhea" id="RHEA-COMP:10132"/>
        <dbReference type="Rhea" id="RHEA-COMP:11367"/>
        <dbReference type="Rhea" id="RHEA-COMP:11368"/>
        <dbReference type="ChEBI" id="CHEBI:29950"/>
        <dbReference type="ChEBI" id="CHEBI:82612"/>
        <dbReference type="ChEBI" id="CHEBI:85445"/>
        <dbReference type="ChEBI" id="CHEBI:85448"/>
        <dbReference type="EC" id="2.1.1.63"/>
    </reaction>
</comment>
<reference evidence="12 13" key="1">
    <citation type="submission" date="2012-12" db="EMBL/GenBank/DDBJ databases">
        <title>Genome assembly of Fulvivirga imtechensis AK7.</title>
        <authorList>
            <person name="Nupur N."/>
            <person name="Khatri I."/>
            <person name="Kumar R."/>
            <person name="Subramanian S."/>
            <person name="Pinnaka A."/>
        </authorList>
    </citation>
    <scope>NUCLEOTIDE SEQUENCE [LARGE SCALE GENOMIC DNA]</scope>
    <source>
        <strain evidence="12 13">AK7</strain>
    </source>
</reference>
<evidence type="ECO:0000256" key="8">
    <source>
        <dbReference type="ARBA" id="ARBA00023163"/>
    </source>
</evidence>
<dbReference type="SMART" id="SM00342">
    <property type="entry name" value="HTH_ARAC"/>
    <property type="match status" value="1"/>
</dbReference>
<dbReference type="InterPro" id="IPR009057">
    <property type="entry name" value="Homeodomain-like_sf"/>
</dbReference>
<dbReference type="PANTHER" id="PTHR10815:SF13">
    <property type="entry name" value="METHYLATED-DNA--PROTEIN-CYSTEINE METHYLTRANSFERASE"/>
    <property type="match status" value="1"/>
</dbReference>
<evidence type="ECO:0000256" key="10">
    <source>
        <dbReference type="ARBA" id="ARBA00049348"/>
    </source>
</evidence>
<dbReference type="Gene3D" id="1.10.10.10">
    <property type="entry name" value="Winged helix-like DNA-binding domain superfamily/Winged helix DNA-binding domain"/>
    <property type="match status" value="1"/>
</dbReference>
<dbReference type="InterPro" id="IPR036388">
    <property type="entry name" value="WH-like_DNA-bd_sf"/>
</dbReference>
<dbReference type="GO" id="GO:0006281">
    <property type="term" value="P:DNA repair"/>
    <property type="evidence" value="ECO:0007669"/>
    <property type="project" value="UniProtKB-KW"/>
</dbReference>
<evidence type="ECO:0000256" key="1">
    <source>
        <dbReference type="ARBA" id="ARBA00001286"/>
    </source>
</evidence>
<protein>
    <recommendedName>
        <fullName evidence="3">methylated-DNA--[protein]-cysteine S-methyltransferase</fullName>
        <ecNumber evidence="3">2.1.1.63</ecNumber>
    </recommendedName>
</protein>
<dbReference type="RefSeq" id="WP_009581343.1">
    <property type="nucleotide sequence ID" value="NZ_AMZN01000055.1"/>
</dbReference>
<dbReference type="PANTHER" id="PTHR10815">
    <property type="entry name" value="METHYLATED-DNA--PROTEIN-CYSTEINE METHYLTRANSFERASE"/>
    <property type="match status" value="1"/>
</dbReference>
<dbReference type="Pfam" id="PF12833">
    <property type="entry name" value="HTH_18"/>
    <property type="match status" value="1"/>
</dbReference>
<dbReference type="Gene3D" id="1.10.10.60">
    <property type="entry name" value="Homeodomain-like"/>
    <property type="match status" value="1"/>
</dbReference>
<dbReference type="SUPFAM" id="SSF46767">
    <property type="entry name" value="Methylated DNA-protein cysteine methyltransferase, C-terminal domain"/>
    <property type="match status" value="1"/>
</dbReference>
<evidence type="ECO:0000256" key="2">
    <source>
        <dbReference type="ARBA" id="ARBA00008711"/>
    </source>
</evidence>
<name>L8JPZ6_9BACT</name>
<evidence type="ECO:0000256" key="7">
    <source>
        <dbReference type="ARBA" id="ARBA00023015"/>
    </source>
</evidence>
<dbReference type="PATRIC" id="fig|1237149.3.peg.3695"/>
<dbReference type="CDD" id="cd06445">
    <property type="entry name" value="ATase"/>
    <property type="match status" value="1"/>
</dbReference>
<gene>
    <name evidence="12" type="ORF">C900_03933</name>
</gene>
<keyword evidence="13" id="KW-1185">Reference proteome</keyword>
<dbReference type="InterPro" id="IPR001497">
    <property type="entry name" value="MethylDNA_cys_MeTrfase_AS"/>
</dbReference>
<dbReference type="eggNOG" id="COG0350">
    <property type="taxonomic scope" value="Bacteria"/>
</dbReference>
<keyword evidence="5 12" id="KW-0808">Transferase</keyword>
<comment type="catalytic activity">
    <reaction evidence="1">
        <text>a 4-O-methyl-thymidine in DNA + L-cysteinyl-[protein] = a thymidine in DNA + S-methyl-L-cysteinyl-[protein]</text>
        <dbReference type="Rhea" id="RHEA:53428"/>
        <dbReference type="Rhea" id="RHEA-COMP:10131"/>
        <dbReference type="Rhea" id="RHEA-COMP:10132"/>
        <dbReference type="Rhea" id="RHEA-COMP:13555"/>
        <dbReference type="Rhea" id="RHEA-COMP:13556"/>
        <dbReference type="ChEBI" id="CHEBI:29950"/>
        <dbReference type="ChEBI" id="CHEBI:82612"/>
        <dbReference type="ChEBI" id="CHEBI:137386"/>
        <dbReference type="ChEBI" id="CHEBI:137387"/>
        <dbReference type="EC" id="2.1.1.63"/>
    </reaction>
</comment>
<dbReference type="GO" id="GO:0003700">
    <property type="term" value="F:DNA-binding transcription factor activity"/>
    <property type="evidence" value="ECO:0007669"/>
    <property type="project" value="InterPro"/>
</dbReference>
<keyword evidence="6" id="KW-0227">DNA damage</keyword>
<keyword evidence="9" id="KW-0234">DNA repair</keyword>
<organism evidence="12 13">
    <name type="scientific">Fulvivirga imtechensis AK7</name>
    <dbReference type="NCBI Taxonomy" id="1237149"/>
    <lineage>
        <taxon>Bacteria</taxon>
        <taxon>Pseudomonadati</taxon>
        <taxon>Bacteroidota</taxon>
        <taxon>Cytophagia</taxon>
        <taxon>Cytophagales</taxon>
        <taxon>Fulvivirgaceae</taxon>
        <taxon>Fulvivirga</taxon>
    </lineage>
</organism>
<dbReference type="GO" id="GO:0032259">
    <property type="term" value="P:methylation"/>
    <property type="evidence" value="ECO:0007669"/>
    <property type="project" value="UniProtKB-KW"/>
</dbReference>
<dbReference type="OrthoDB" id="9802228at2"/>